<keyword evidence="16" id="KW-0732">Signal</keyword>
<evidence type="ECO:0000256" key="10">
    <source>
        <dbReference type="ARBA" id="ARBA00023328"/>
    </source>
</evidence>
<dbReference type="EMBL" id="CENE01000029">
    <property type="protein sequence ID" value="CEQ42586.1"/>
    <property type="molecule type" value="Genomic_DNA"/>
</dbReference>
<dbReference type="PANTHER" id="PTHR12882">
    <property type="entry name" value="SUPPRESSOR OF TY 4"/>
    <property type="match status" value="1"/>
</dbReference>
<dbReference type="SMART" id="SM01389">
    <property type="entry name" value="Spt4"/>
    <property type="match status" value="1"/>
</dbReference>
<proteinExistence type="inferred from homology"/>
<keyword evidence="5" id="KW-0479">Metal-binding</keyword>
<dbReference type="Proteomes" id="UP000243876">
    <property type="component" value="Unassembled WGS sequence"/>
</dbReference>
<evidence type="ECO:0000256" key="4">
    <source>
        <dbReference type="ARBA" id="ARBA00020182"/>
    </source>
</evidence>
<dbReference type="InterPro" id="IPR038510">
    <property type="entry name" value="Spt4_sf"/>
</dbReference>
<dbReference type="SUPFAM" id="SSF63393">
    <property type="entry name" value="RNA polymerase subunits"/>
    <property type="match status" value="1"/>
</dbReference>
<evidence type="ECO:0000256" key="15">
    <source>
        <dbReference type="ARBA" id="ARBA00080334"/>
    </source>
</evidence>
<keyword evidence="7" id="KW-0862">Zinc</keyword>
<dbReference type="GO" id="GO:0006355">
    <property type="term" value="P:regulation of DNA-templated transcription"/>
    <property type="evidence" value="ECO:0007669"/>
    <property type="project" value="InterPro"/>
</dbReference>
<dbReference type="AlphaFoldDB" id="A0A0D6ES15"/>
<evidence type="ECO:0000313" key="18">
    <source>
        <dbReference type="EMBL" id="CEQ42586.1"/>
    </source>
</evidence>
<feature type="non-terminal residue" evidence="18">
    <location>
        <position position="1"/>
    </location>
</feature>
<dbReference type="GO" id="GO:0000993">
    <property type="term" value="F:RNA polymerase II complex binding"/>
    <property type="evidence" value="ECO:0007669"/>
    <property type="project" value="TreeGrafter"/>
</dbReference>
<feature type="chain" id="PRO_5002303399" description="Transcription elongation factor SPT4" evidence="16">
    <location>
        <begin position="21"/>
        <end position="110"/>
    </location>
</feature>
<evidence type="ECO:0000256" key="9">
    <source>
        <dbReference type="ARBA" id="ARBA00023242"/>
    </source>
</evidence>
<evidence type="ECO:0000256" key="14">
    <source>
        <dbReference type="ARBA" id="ARBA00070621"/>
    </source>
</evidence>
<dbReference type="OrthoDB" id="248751at2759"/>
<dbReference type="PIRSF" id="PIRSF025023">
    <property type="entry name" value="Spt4"/>
    <property type="match status" value="1"/>
</dbReference>
<evidence type="ECO:0000256" key="12">
    <source>
        <dbReference type="ARBA" id="ARBA00025870"/>
    </source>
</evidence>
<feature type="signal peptide" evidence="16">
    <location>
        <begin position="1"/>
        <end position="20"/>
    </location>
</feature>
<dbReference type="Pfam" id="PF06093">
    <property type="entry name" value="Spt4"/>
    <property type="match status" value="1"/>
</dbReference>
<evidence type="ECO:0000256" key="16">
    <source>
        <dbReference type="SAM" id="SignalP"/>
    </source>
</evidence>
<evidence type="ECO:0000256" key="13">
    <source>
        <dbReference type="ARBA" id="ARBA00029869"/>
    </source>
</evidence>
<evidence type="ECO:0000256" key="1">
    <source>
        <dbReference type="ARBA" id="ARBA00004123"/>
    </source>
</evidence>
<feature type="domain" description="Spt4/RpoE2 zinc finger" evidence="17">
    <location>
        <begin position="8"/>
        <end position="85"/>
    </location>
</feature>
<sequence length="110" mass="12393">MSSTVKKLRACLMCSFVASATEFRREGCPNCDDKLEMKGDSERVLMCTTGQFDGTIALINPDESWVAKWQRNEKHLPGVYAVRVTGQLPEEIIDDLEGRGIKVHSREMDD</sequence>
<keyword evidence="10" id="KW-0137">Centromere</keyword>
<name>A0A0D6ES15_SPOSA</name>
<keyword evidence="8" id="KW-0804">Transcription</keyword>
<dbReference type="InterPro" id="IPR029040">
    <property type="entry name" value="RPABC4/Spt4"/>
</dbReference>
<dbReference type="PANTHER" id="PTHR12882:SF1">
    <property type="entry name" value="TRANSCRIPTION ELONGATION FACTOR SPT4"/>
    <property type="match status" value="1"/>
</dbReference>
<protein>
    <recommendedName>
        <fullName evidence="4">Transcription elongation factor SPT4</fullName>
    </recommendedName>
    <alternativeName>
        <fullName evidence="13 15">Chromatin Elongation factor SPT4</fullName>
    </alternativeName>
    <alternativeName>
        <fullName evidence="14">Transcription elongation factor spt4</fullName>
    </alternativeName>
</protein>
<comment type="subunit">
    <text evidence="12">Component of the SPT4-SPT5 complex. Interacts with RNA polymerase II.</text>
</comment>
<gene>
    <name evidence="18" type="primary">SPOSA6832_04411</name>
</gene>
<evidence type="ECO:0000313" key="19">
    <source>
        <dbReference type="Proteomes" id="UP000243876"/>
    </source>
</evidence>
<evidence type="ECO:0000256" key="6">
    <source>
        <dbReference type="ARBA" id="ARBA00022771"/>
    </source>
</evidence>
<dbReference type="GO" id="GO:0000775">
    <property type="term" value="C:chromosome, centromeric region"/>
    <property type="evidence" value="ECO:0007669"/>
    <property type="project" value="UniProtKB-SubCell"/>
</dbReference>
<evidence type="ECO:0000256" key="2">
    <source>
        <dbReference type="ARBA" id="ARBA00004584"/>
    </source>
</evidence>
<evidence type="ECO:0000256" key="8">
    <source>
        <dbReference type="ARBA" id="ARBA00023163"/>
    </source>
</evidence>
<dbReference type="InterPro" id="IPR009287">
    <property type="entry name" value="Spt4"/>
</dbReference>
<comment type="subcellular location">
    <subcellularLocation>
        <location evidence="2">Chromosome</location>
        <location evidence="2">Centromere</location>
    </subcellularLocation>
    <subcellularLocation>
        <location evidence="1">Nucleus</location>
    </subcellularLocation>
</comment>
<dbReference type="CDD" id="cd07973">
    <property type="entry name" value="Spt4"/>
    <property type="match status" value="1"/>
</dbReference>
<dbReference type="InterPro" id="IPR022800">
    <property type="entry name" value="Spt4/RpoE2_Znf"/>
</dbReference>
<reference evidence="19" key="1">
    <citation type="submission" date="2015-02" db="EMBL/GenBank/DDBJ databases">
        <authorList>
            <person name="Gon?alves P."/>
        </authorList>
    </citation>
    <scope>NUCLEOTIDE SEQUENCE [LARGE SCALE GENOMIC DNA]</scope>
</reference>
<evidence type="ECO:0000256" key="11">
    <source>
        <dbReference type="ARBA" id="ARBA00024691"/>
    </source>
</evidence>
<dbReference type="FunFam" id="3.30.40.210:FF:000002">
    <property type="entry name" value="Transcription elongation factor SPT4 homolog"/>
    <property type="match status" value="1"/>
</dbReference>
<dbReference type="Gene3D" id="3.30.40.210">
    <property type="match status" value="1"/>
</dbReference>
<evidence type="ECO:0000259" key="17">
    <source>
        <dbReference type="SMART" id="SM01389"/>
    </source>
</evidence>
<evidence type="ECO:0000256" key="7">
    <source>
        <dbReference type="ARBA" id="ARBA00022833"/>
    </source>
</evidence>
<evidence type="ECO:0000256" key="5">
    <source>
        <dbReference type="ARBA" id="ARBA00022723"/>
    </source>
</evidence>
<dbReference type="GO" id="GO:0032044">
    <property type="term" value="C:DSIF complex"/>
    <property type="evidence" value="ECO:0007669"/>
    <property type="project" value="TreeGrafter"/>
</dbReference>
<keyword evidence="6" id="KW-0863">Zinc-finger</keyword>
<accession>A0A0D6ES15</accession>
<keyword evidence="19" id="KW-1185">Reference proteome</keyword>
<evidence type="ECO:0000256" key="3">
    <source>
        <dbReference type="ARBA" id="ARBA00010464"/>
    </source>
</evidence>
<keyword evidence="9" id="KW-0539">Nucleus</keyword>
<dbReference type="GO" id="GO:0140673">
    <property type="term" value="P:transcription elongation-coupled chromatin remodeling"/>
    <property type="evidence" value="ECO:0007669"/>
    <property type="project" value="InterPro"/>
</dbReference>
<dbReference type="GO" id="GO:0008270">
    <property type="term" value="F:zinc ion binding"/>
    <property type="evidence" value="ECO:0007669"/>
    <property type="project" value="UniProtKB-KW"/>
</dbReference>
<organism evidence="18 19">
    <name type="scientific">Sporidiobolus salmonicolor</name>
    <name type="common">Yeast-like fungus</name>
    <name type="synonym">Sporobolomyces salmonicolor</name>
    <dbReference type="NCBI Taxonomy" id="5005"/>
    <lineage>
        <taxon>Eukaryota</taxon>
        <taxon>Fungi</taxon>
        <taxon>Dikarya</taxon>
        <taxon>Basidiomycota</taxon>
        <taxon>Pucciniomycotina</taxon>
        <taxon>Microbotryomycetes</taxon>
        <taxon>Sporidiobolales</taxon>
        <taxon>Sporidiobolaceae</taxon>
        <taxon>Sporobolomyces</taxon>
    </lineage>
</organism>
<comment type="similarity">
    <text evidence="3">Belongs to the SPT4 family.</text>
</comment>
<comment type="function">
    <text evidence="11">The SPT4-SPT5 complex mediates both activation and inhibition of transcription elongation, and plays a role in pre-mRNA processing. This complex seems to be important for the stability of the RNA polymerase II elongation machinery on the chromatin template but not for the inherent ability of this machinery to translocate down the gene.</text>
</comment>